<comment type="caution">
    <text evidence="2">The sequence shown here is derived from an EMBL/GenBank/DDBJ whole genome shotgun (WGS) entry which is preliminary data.</text>
</comment>
<sequence length="109" mass="11531">MNYAYVLTGVLIMALVTYVVRMLPLAVFRKKITNQFIQSFLAYVPYAVLSAMTFPAILSSTSSGWSAAAGLLVAIVLAYKDKGLLIVALGATAAVFVVEQGMALAGLPL</sequence>
<evidence type="ECO:0000313" key="2">
    <source>
        <dbReference type="EMBL" id="HIS78060.1"/>
    </source>
</evidence>
<name>A0A9D1FRR1_9FIRM</name>
<dbReference type="EMBL" id="DVJM01000023">
    <property type="protein sequence ID" value="HIS78060.1"/>
    <property type="molecule type" value="Genomic_DNA"/>
</dbReference>
<proteinExistence type="predicted"/>
<feature type="transmembrane region" description="Helical" evidence="1">
    <location>
        <begin position="86"/>
        <end position="107"/>
    </location>
</feature>
<keyword evidence="1" id="KW-0472">Membrane</keyword>
<dbReference type="Proteomes" id="UP000824141">
    <property type="component" value="Unassembled WGS sequence"/>
</dbReference>
<evidence type="ECO:0000256" key="1">
    <source>
        <dbReference type="SAM" id="Phobius"/>
    </source>
</evidence>
<gene>
    <name evidence="2" type="ORF">IAD03_01705</name>
</gene>
<accession>A0A9D1FRR1</accession>
<dbReference type="AlphaFoldDB" id="A0A9D1FRR1"/>
<organism evidence="2 3">
    <name type="scientific">Candidatus Caccousia stercoris</name>
    <dbReference type="NCBI Taxonomy" id="2840723"/>
    <lineage>
        <taxon>Bacteria</taxon>
        <taxon>Bacillati</taxon>
        <taxon>Bacillota</taxon>
        <taxon>Clostridia</taxon>
        <taxon>Eubacteriales</taxon>
        <taxon>Oscillospiraceae</taxon>
        <taxon>Oscillospiraceae incertae sedis</taxon>
        <taxon>Candidatus Caccousia</taxon>
    </lineage>
</organism>
<feature type="transmembrane region" description="Helical" evidence="1">
    <location>
        <begin position="63"/>
        <end position="79"/>
    </location>
</feature>
<dbReference type="InterPro" id="IPR008407">
    <property type="entry name" value="Brnchd-chn_aa_trnsp_AzlD"/>
</dbReference>
<evidence type="ECO:0000313" key="3">
    <source>
        <dbReference type="Proteomes" id="UP000824141"/>
    </source>
</evidence>
<protein>
    <submittedName>
        <fullName evidence="2">AzlD domain-containing protein</fullName>
    </submittedName>
</protein>
<dbReference type="Pfam" id="PF05437">
    <property type="entry name" value="AzlD"/>
    <property type="match status" value="1"/>
</dbReference>
<feature type="transmembrane region" description="Helical" evidence="1">
    <location>
        <begin position="6"/>
        <end position="28"/>
    </location>
</feature>
<keyword evidence="1" id="KW-0812">Transmembrane</keyword>
<reference evidence="2" key="1">
    <citation type="submission" date="2020-10" db="EMBL/GenBank/DDBJ databases">
        <authorList>
            <person name="Gilroy R."/>
        </authorList>
    </citation>
    <scope>NUCLEOTIDE SEQUENCE</scope>
    <source>
        <strain evidence="2">6086</strain>
    </source>
</reference>
<feature type="transmembrane region" description="Helical" evidence="1">
    <location>
        <begin position="40"/>
        <end position="57"/>
    </location>
</feature>
<keyword evidence="1" id="KW-1133">Transmembrane helix</keyword>
<reference evidence="2" key="2">
    <citation type="journal article" date="2021" name="PeerJ">
        <title>Extensive microbial diversity within the chicken gut microbiome revealed by metagenomics and culture.</title>
        <authorList>
            <person name="Gilroy R."/>
            <person name="Ravi A."/>
            <person name="Getino M."/>
            <person name="Pursley I."/>
            <person name="Horton D.L."/>
            <person name="Alikhan N.F."/>
            <person name="Baker D."/>
            <person name="Gharbi K."/>
            <person name="Hall N."/>
            <person name="Watson M."/>
            <person name="Adriaenssens E.M."/>
            <person name="Foster-Nyarko E."/>
            <person name="Jarju S."/>
            <person name="Secka A."/>
            <person name="Antonio M."/>
            <person name="Oren A."/>
            <person name="Chaudhuri R.R."/>
            <person name="La Ragione R."/>
            <person name="Hildebrand F."/>
            <person name="Pallen M.J."/>
        </authorList>
    </citation>
    <scope>NUCLEOTIDE SEQUENCE</scope>
    <source>
        <strain evidence="2">6086</strain>
    </source>
</reference>